<dbReference type="Proteomes" id="UP001343724">
    <property type="component" value="Unassembled WGS sequence"/>
</dbReference>
<feature type="region of interest" description="Disordered" evidence="1">
    <location>
        <begin position="1"/>
        <end position="20"/>
    </location>
</feature>
<protein>
    <submittedName>
        <fullName evidence="2">Uncharacterized protein</fullName>
    </submittedName>
</protein>
<keyword evidence="3" id="KW-1185">Reference proteome</keyword>
<reference evidence="2 3" key="1">
    <citation type="submission" date="2024-01" db="EMBL/GenBank/DDBJ databases">
        <title>novel species in genus Adlercreutzia.</title>
        <authorList>
            <person name="Liu X."/>
        </authorList>
    </citation>
    <scope>NUCLEOTIDE SEQUENCE [LARGE SCALE GENOMIC DNA]</scope>
    <source>
        <strain evidence="2 3">R22</strain>
    </source>
</reference>
<organism evidence="2 3">
    <name type="scientific">Adlercreutzia shanghongiae</name>
    <dbReference type="NCBI Taxonomy" id="3111773"/>
    <lineage>
        <taxon>Bacteria</taxon>
        <taxon>Bacillati</taxon>
        <taxon>Actinomycetota</taxon>
        <taxon>Coriobacteriia</taxon>
        <taxon>Eggerthellales</taxon>
        <taxon>Eggerthellaceae</taxon>
        <taxon>Adlercreutzia</taxon>
    </lineage>
</organism>
<evidence type="ECO:0000256" key="1">
    <source>
        <dbReference type="SAM" id="MobiDB-lite"/>
    </source>
</evidence>
<comment type="caution">
    <text evidence="2">The sequence shown here is derived from an EMBL/GenBank/DDBJ whole genome shotgun (WGS) entry which is preliminary data.</text>
</comment>
<evidence type="ECO:0000313" key="2">
    <source>
        <dbReference type="EMBL" id="MEC4294343.1"/>
    </source>
</evidence>
<evidence type="ECO:0000313" key="3">
    <source>
        <dbReference type="Proteomes" id="UP001343724"/>
    </source>
</evidence>
<name>A0ABU6IXC1_9ACTN</name>
<sequence>MPNDQTAHADTAQTAPEEITYTPTVWQDGEDGGTPINAANLNNIEKAIVALVEHTTKQVVNSMIANDAVTSEKLAPTVRDSLSQDTLVAHHTAADLNDVISGVVIYDPDTDNTPKAGSYGVCVVVVNTVDPTVTHKWITQLSFSTTGYPSWRRKVNMGAWGDWLPFS</sequence>
<proteinExistence type="predicted"/>
<gene>
    <name evidence="2" type="ORF">VJ920_03345</name>
</gene>
<dbReference type="RefSeq" id="WP_326454432.1">
    <property type="nucleotide sequence ID" value="NZ_JAYMFH010000003.1"/>
</dbReference>
<dbReference type="EMBL" id="JAYMFH010000003">
    <property type="protein sequence ID" value="MEC4294343.1"/>
    <property type="molecule type" value="Genomic_DNA"/>
</dbReference>
<accession>A0ABU6IXC1</accession>
<feature type="compositionally biased region" description="Low complexity" evidence="1">
    <location>
        <begin position="1"/>
        <end position="15"/>
    </location>
</feature>